<dbReference type="Proteomes" id="UP000836597">
    <property type="component" value="Chromosome"/>
</dbReference>
<sequence>MLCQIETESGLGIKAADRVKVWEEVWAKAWGKAWVKVWEEVWAKAWAKVWAKEKGGLAATVSARVLPEIVSARNAGRKYLIS</sequence>
<accession>A0A8S0W397</accession>
<gene>
    <name evidence="1" type="ORF">DEACI_2115</name>
</gene>
<organism evidence="1">
    <name type="scientific">Acididesulfobacillus acetoxydans</name>
    <dbReference type="NCBI Taxonomy" id="1561005"/>
    <lineage>
        <taxon>Bacteria</taxon>
        <taxon>Bacillati</taxon>
        <taxon>Bacillota</taxon>
        <taxon>Clostridia</taxon>
        <taxon>Eubacteriales</taxon>
        <taxon>Peptococcaceae</taxon>
        <taxon>Acididesulfobacillus</taxon>
    </lineage>
</organism>
<proteinExistence type="predicted"/>
<evidence type="ECO:0000313" key="1">
    <source>
        <dbReference type="EMBL" id="CAA7601448.1"/>
    </source>
</evidence>
<dbReference type="KEGG" id="aacx:DEACI_2115"/>
<dbReference type="EMBL" id="LR746496">
    <property type="protein sequence ID" value="CAA7601448.1"/>
    <property type="molecule type" value="Genomic_DNA"/>
</dbReference>
<reference evidence="1" key="1">
    <citation type="submission" date="2020-01" db="EMBL/GenBank/DDBJ databases">
        <authorList>
            <person name="Hornung B."/>
        </authorList>
    </citation>
    <scope>NUCLEOTIDE SEQUENCE</scope>
    <source>
        <strain evidence="1">PacBioINE</strain>
    </source>
</reference>
<name>A0A8S0W397_9FIRM</name>
<protein>
    <submittedName>
        <fullName evidence="1">Uncharacterized protein</fullName>
    </submittedName>
</protein>
<dbReference type="AlphaFoldDB" id="A0A8S0W397"/>